<keyword evidence="4" id="KW-1185">Reference proteome</keyword>
<dbReference type="EMBL" id="FNFL01000002">
    <property type="protein sequence ID" value="SDK01616.1"/>
    <property type="molecule type" value="Genomic_DNA"/>
</dbReference>
<evidence type="ECO:0000256" key="1">
    <source>
        <dbReference type="ARBA" id="ARBA00023002"/>
    </source>
</evidence>
<protein>
    <submittedName>
        <fullName evidence="3">Putative NADPH-quinone reductase (Modulator of drug activity B)</fullName>
    </submittedName>
</protein>
<feature type="domain" description="Flavodoxin-like fold" evidence="2">
    <location>
        <begin position="1"/>
        <end position="169"/>
    </location>
</feature>
<dbReference type="Pfam" id="PF02525">
    <property type="entry name" value="Flavodoxin_2"/>
    <property type="match status" value="1"/>
</dbReference>
<dbReference type="GO" id="GO:0009055">
    <property type="term" value="F:electron transfer activity"/>
    <property type="evidence" value="ECO:0007669"/>
    <property type="project" value="TreeGrafter"/>
</dbReference>
<accession>A0A1G8YFT6</accession>
<dbReference type="InterPro" id="IPR046980">
    <property type="entry name" value="KefG/KefF"/>
</dbReference>
<evidence type="ECO:0000313" key="4">
    <source>
        <dbReference type="Proteomes" id="UP000198694"/>
    </source>
</evidence>
<name>A0A1G8YFT6_9BACI</name>
<keyword evidence="1" id="KW-0560">Oxidoreductase</keyword>
<dbReference type="STRING" id="407036.SAMN05216243_1589"/>
<proteinExistence type="predicted"/>
<dbReference type="GO" id="GO:0010181">
    <property type="term" value="F:FMN binding"/>
    <property type="evidence" value="ECO:0007669"/>
    <property type="project" value="TreeGrafter"/>
</dbReference>
<dbReference type="InterPro" id="IPR029039">
    <property type="entry name" value="Flavoprotein-like_sf"/>
</dbReference>
<evidence type="ECO:0000313" key="3">
    <source>
        <dbReference type="EMBL" id="SDK01616.1"/>
    </source>
</evidence>
<dbReference type="PANTHER" id="PTHR47307:SF1">
    <property type="entry name" value="GLUTATHIONE-REGULATED POTASSIUM-EFFLUX SYSTEM ANCILLARY PROTEIN KEFG"/>
    <property type="match status" value="1"/>
</dbReference>
<dbReference type="Gene3D" id="3.40.50.360">
    <property type="match status" value="1"/>
</dbReference>
<dbReference type="GO" id="GO:0003955">
    <property type="term" value="F:NAD(P)H dehydrogenase (quinone) activity"/>
    <property type="evidence" value="ECO:0007669"/>
    <property type="project" value="TreeGrafter"/>
</dbReference>
<dbReference type="AlphaFoldDB" id="A0A1G8YFT6"/>
<dbReference type="SUPFAM" id="SSF52218">
    <property type="entry name" value="Flavoproteins"/>
    <property type="match status" value="1"/>
</dbReference>
<dbReference type="Proteomes" id="UP000198694">
    <property type="component" value="Unassembled WGS sequence"/>
</dbReference>
<evidence type="ECO:0000259" key="2">
    <source>
        <dbReference type="Pfam" id="PF02525"/>
    </source>
</evidence>
<organism evidence="3 4">
    <name type="scientific">Sediminibacillus albus</name>
    <dbReference type="NCBI Taxonomy" id="407036"/>
    <lineage>
        <taxon>Bacteria</taxon>
        <taxon>Bacillati</taxon>
        <taxon>Bacillota</taxon>
        <taxon>Bacilli</taxon>
        <taxon>Bacillales</taxon>
        <taxon>Bacillaceae</taxon>
        <taxon>Sediminibacillus</taxon>
    </lineage>
</organism>
<gene>
    <name evidence="3" type="ORF">SAMN05216243_1589</name>
</gene>
<sequence>MKILILVNHPNFEESIVNKRWLEELEKYPRFTVRHLDDVYPDGEIDIEQEQRLCEQHDRIVFQFPFYWFSSPALLKKWQDDVLTRGWAHGSSGNRLVGKELLIATTVGSPDYKYQASHIHEFSMNEFLKPFQATSKFVGMTYLPAFIFFGTFKAGEEEVEQSARDYVNHIISDFE</sequence>
<dbReference type="InterPro" id="IPR003680">
    <property type="entry name" value="Flavodoxin_fold"/>
</dbReference>
<dbReference type="RefSeq" id="WP_093212807.1">
    <property type="nucleotide sequence ID" value="NZ_FNFL01000002.1"/>
</dbReference>
<reference evidence="3 4" key="1">
    <citation type="submission" date="2016-10" db="EMBL/GenBank/DDBJ databases">
        <authorList>
            <person name="de Groot N.N."/>
        </authorList>
    </citation>
    <scope>NUCLEOTIDE SEQUENCE [LARGE SCALE GENOMIC DNA]</scope>
    <source>
        <strain evidence="3 4">CGMCC 1.6502</strain>
    </source>
</reference>
<dbReference type="PANTHER" id="PTHR47307">
    <property type="entry name" value="GLUTATHIONE-REGULATED POTASSIUM-EFFLUX SYSTEM ANCILLARY PROTEIN KEFG"/>
    <property type="match status" value="1"/>
</dbReference>
<dbReference type="OrthoDB" id="9798454at2"/>